<keyword evidence="5" id="KW-1185">Reference proteome</keyword>
<dbReference type="InterPro" id="IPR010273">
    <property type="entry name" value="DUF881"/>
</dbReference>
<keyword evidence="3" id="KW-0812">Transmembrane</keyword>
<protein>
    <recommendedName>
        <fullName evidence="6">DUF881 domain-containing protein</fullName>
    </recommendedName>
</protein>
<comment type="caution">
    <text evidence="4">The sequence shown here is derived from an EMBL/GenBank/DDBJ whole genome shotgun (WGS) entry which is preliminary data.</text>
</comment>
<name>A0ABP8JFD5_9MICO</name>
<gene>
    <name evidence="4" type="ORF">GCM10023167_15540</name>
</gene>
<accession>A0ABP8JFD5</accession>
<organism evidence="4 5">
    <name type="scientific">Brevibacterium pityocampae</name>
    <dbReference type="NCBI Taxonomy" id="506594"/>
    <lineage>
        <taxon>Bacteria</taxon>
        <taxon>Bacillati</taxon>
        <taxon>Actinomycetota</taxon>
        <taxon>Actinomycetes</taxon>
        <taxon>Micrococcales</taxon>
        <taxon>Brevibacteriaceae</taxon>
        <taxon>Brevibacterium</taxon>
    </lineage>
</organism>
<evidence type="ECO:0000256" key="1">
    <source>
        <dbReference type="ARBA" id="ARBA00009108"/>
    </source>
</evidence>
<feature type="region of interest" description="Disordered" evidence="2">
    <location>
        <begin position="1"/>
        <end position="72"/>
    </location>
</feature>
<dbReference type="Gene3D" id="3.30.70.1880">
    <property type="entry name" value="Protein of unknown function DUF881"/>
    <property type="match status" value="1"/>
</dbReference>
<feature type="compositionally biased region" description="Basic and acidic residues" evidence="2">
    <location>
        <begin position="43"/>
        <end position="67"/>
    </location>
</feature>
<dbReference type="PANTHER" id="PTHR37313">
    <property type="entry name" value="UPF0749 PROTEIN RV1825"/>
    <property type="match status" value="1"/>
</dbReference>
<dbReference type="PANTHER" id="PTHR37313:SF1">
    <property type="entry name" value="UPF0749 PROTEIN RV1823"/>
    <property type="match status" value="1"/>
</dbReference>
<feature type="transmembrane region" description="Helical" evidence="3">
    <location>
        <begin position="103"/>
        <end position="123"/>
    </location>
</feature>
<evidence type="ECO:0008006" key="6">
    <source>
        <dbReference type="Google" id="ProtNLM"/>
    </source>
</evidence>
<evidence type="ECO:0000256" key="3">
    <source>
        <dbReference type="SAM" id="Phobius"/>
    </source>
</evidence>
<feature type="region of interest" description="Disordered" evidence="2">
    <location>
        <begin position="315"/>
        <end position="337"/>
    </location>
</feature>
<dbReference type="EMBL" id="BAABGL010000008">
    <property type="protein sequence ID" value="GAA4389653.1"/>
    <property type="molecule type" value="Genomic_DNA"/>
</dbReference>
<proteinExistence type="inferred from homology"/>
<keyword evidence="3" id="KW-0472">Membrane</keyword>
<keyword evidence="3" id="KW-1133">Transmembrane helix</keyword>
<dbReference type="Pfam" id="PF05949">
    <property type="entry name" value="DUF881"/>
    <property type="match status" value="1"/>
</dbReference>
<feature type="compositionally biased region" description="Basic and acidic residues" evidence="2">
    <location>
        <begin position="7"/>
        <end position="27"/>
    </location>
</feature>
<sequence length="337" mass="36785">MADEHSEDPRARAEGSDREPPISERRAALAASDTRRSRRSRTRRSDPARARRFAERRISSRESDRPRTSFSESLLESLWNRTPEPDYEIAASKKVPRTTGSRMMFGAVAVVLGLTFTVAVVQLTRTEDGERGTADFLAGQIESRQQDNERLASDIEERTAALASAQRSALTEEQSRELDALARTAGAEELTGPGTIITLRDQDRAEAEDDPRQTTAAENRVQDIDLQTVVNGLNAVGAQGIAINGHRLTSASAIRSAGSAILVNFDPLEPPYEVVAIGDEELGDRFLAAPAADYLTTIRTEYGIGSQISREERTLPAAEVSAPRFAERTDPGPEAIL</sequence>
<comment type="similarity">
    <text evidence="1">Belongs to the UPF0749 family.</text>
</comment>
<evidence type="ECO:0000313" key="4">
    <source>
        <dbReference type="EMBL" id="GAA4389653.1"/>
    </source>
</evidence>
<evidence type="ECO:0000313" key="5">
    <source>
        <dbReference type="Proteomes" id="UP001500642"/>
    </source>
</evidence>
<dbReference type="Proteomes" id="UP001500642">
    <property type="component" value="Unassembled WGS sequence"/>
</dbReference>
<reference evidence="5" key="1">
    <citation type="journal article" date="2019" name="Int. J. Syst. Evol. Microbiol.">
        <title>The Global Catalogue of Microorganisms (GCM) 10K type strain sequencing project: providing services to taxonomists for standard genome sequencing and annotation.</title>
        <authorList>
            <consortium name="The Broad Institute Genomics Platform"/>
            <consortium name="The Broad Institute Genome Sequencing Center for Infectious Disease"/>
            <person name="Wu L."/>
            <person name="Ma J."/>
        </authorList>
    </citation>
    <scope>NUCLEOTIDE SEQUENCE [LARGE SCALE GENOMIC DNA]</scope>
    <source>
        <strain evidence="5">JCM 17808</strain>
    </source>
</reference>
<dbReference type="RefSeq" id="WP_345031197.1">
    <property type="nucleotide sequence ID" value="NZ_BAABGL010000008.1"/>
</dbReference>
<evidence type="ECO:0000256" key="2">
    <source>
        <dbReference type="SAM" id="MobiDB-lite"/>
    </source>
</evidence>